<gene>
    <name evidence="2" type="ORF">V6N11_011632</name>
</gene>
<evidence type="ECO:0000313" key="3">
    <source>
        <dbReference type="Proteomes" id="UP001396334"/>
    </source>
</evidence>
<name>A0ABR2S9D3_9ROSI</name>
<keyword evidence="3" id="KW-1185">Reference proteome</keyword>
<evidence type="ECO:0000313" key="2">
    <source>
        <dbReference type="EMBL" id="KAK9021653.1"/>
    </source>
</evidence>
<accession>A0ABR2S9D3</accession>
<feature type="region of interest" description="Disordered" evidence="1">
    <location>
        <begin position="1"/>
        <end position="35"/>
    </location>
</feature>
<comment type="caution">
    <text evidence="2">The sequence shown here is derived from an EMBL/GenBank/DDBJ whole genome shotgun (WGS) entry which is preliminary data.</text>
</comment>
<evidence type="ECO:0000256" key="1">
    <source>
        <dbReference type="SAM" id="MobiDB-lite"/>
    </source>
</evidence>
<sequence length="97" mass="10930">MDSGLSWADQWDTNPDLGTEASGNSKKKKDSGKSKFNKSLLSFKWIKELKNKVEIRISYAAACRKIRACRATRRLITINSNLHQKPETFSPSAVTTQ</sequence>
<organism evidence="2 3">
    <name type="scientific">Hibiscus sabdariffa</name>
    <name type="common">roselle</name>
    <dbReference type="NCBI Taxonomy" id="183260"/>
    <lineage>
        <taxon>Eukaryota</taxon>
        <taxon>Viridiplantae</taxon>
        <taxon>Streptophyta</taxon>
        <taxon>Embryophyta</taxon>
        <taxon>Tracheophyta</taxon>
        <taxon>Spermatophyta</taxon>
        <taxon>Magnoliopsida</taxon>
        <taxon>eudicotyledons</taxon>
        <taxon>Gunneridae</taxon>
        <taxon>Pentapetalae</taxon>
        <taxon>rosids</taxon>
        <taxon>malvids</taxon>
        <taxon>Malvales</taxon>
        <taxon>Malvaceae</taxon>
        <taxon>Malvoideae</taxon>
        <taxon>Hibiscus</taxon>
    </lineage>
</organism>
<protein>
    <submittedName>
        <fullName evidence="2">Uncharacterized protein</fullName>
    </submittedName>
</protein>
<dbReference type="EMBL" id="JBBPBN010000016">
    <property type="protein sequence ID" value="KAK9021653.1"/>
    <property type="molecule type" value="Genomic_DNA"/>
</dbReference>
<reference evidence="2 3" key="1">
    <citation type="journal article" date="2024" name="G3 (Bethesda)">
        <title>Genome assembly of Hibiscus sabdariffa L. provides insights into metabolisms of medicinal natural products.</title>
        <authorList>
            <person name="Kim T."/>
        </authorList>
    </citation>
    <scope>NUCLEOTIDE SEQUENCE [LARGE SCALE GENOMIC DNA]</scope>
    <source>
        <strain evidence="2">TK-2024</strain>
        <tissue evidence="2">Old leaves</tissue>
    </source>
</reference>
<proteinExistence type="predicted"/>
<dbReference type="Proteomes" id="UP001396334">
    <property type="component" value="Unassembled WGS sequence"/>
</dbReference>